<feature type="compositionally biased region" description="Basic residues" evidence="4">
    <location>
        <begin position="35"/>
        <end position="55"/>
    </location>
</feature>
<name>A0ABQ2LN77_9ACTN</name>
<sequence length="472" mass="51921">MYSRRTPRGTRPREPHEGGEPDAHDSTAYDSVSYHRSRPHRPGPPGRRPRLKRTAVRTGAHRSALQPETFSEFFSELSSEHRGIPALLSEGTMTVTPFRIAVSDDVLGDLRARLTRTRFATASDTAPWAAGTDPAQLRDLVAYWADGFDWRAAEAALNELPHHLAEVAGSSVHFVHLRGRRPEGAPAPLPLVLTHGWPSSFVEMLRAARRLADPAAYGGDPADAFDVVVPSLPGFLHSALPQGPFTRRGVAEMWHSLMTETLGYERYGAFGGDIGGGVTQWLGALYPDQVAGVHITSAVVGADFEKEPLTPAEQTYLDALAAYDIGDQGYSEIMCTRPDTVAAALIDSPAGLLAWIVDKYRDWSDCDGDVGRRWDRDTLLTVATLYWATESIGTSFRQYYDYHLNKPLPPITVPAAVTLSHEPAYAGYPKSLAERVFTDLRHWSTPRRGGHFMAHEEPDQVAAELRAFFGSI</sequence>
<feature type="compositionally biased region" description="Basic and acidic residues" evidence="4">
    <location>
        <begin position="11"/>
        <end position="27"/>
    </location>
</feature>
<comment type="caution">
    <text evidence="6">The sequence shown here is derived from an EMBL/GenBank/DDBJ whole genome shotgun (WGS) entry which is preliminary data.</text>
</comment>
<dbReference type="GO" id="GO:0016787">
    <property type="term" value="F:hydrolase activity"/>
    <property type="evidence" value="ECO:0007669"/>
    <property type="project" value="UniProtKB-KW"/>
</dbReference>
<keyword evidence="7" id="KW-1185">Reference proteome</keyword>
<keyword evidence="3 6" id="KW-0378">Hydrolase</keyword>
<dbReference type="PANTHER" id="PTHR21661">
    <property type="entry name" value="EPOXIDE HYDROLASE 1-RELATED"/>
    <property type="match status" value="1"/>
</dbReference>
<protein>
    <submittedName>
        <fullName evidence="6">Hydrolase</fullName>
    </submittedName>
</protein>
<dbReference type="InterPro" id="IPR029058">
    <property type="entry name" value="AB_hydrolase_fold"/>
</dbReference>
<dbReference type="Proteomes" id="UP000656881">
    <property type="component" value="Unassembled WGS sequence"/>
</dbReference>
<dbReference type="PANTHER" id="PTHR21661:SF35">
    <property type="entry name" value="EPOXIDE HYDROLASE"/>
    <property type="match status" value="1"/>
</dbReference>
<feature type="region of interest" description="Disordered" evidence="4">
    <location>
        <begin position="1"/>
        <end position="62"/>
    </location>
</feature>
<gene>
    <name evidence="6" type="ORF">GCM10012286_19460</name>
</gene>
<dbReference type="EMBL" id="BMNG01000004">
    <property type="protein sequence ID" value="GGO40796.1"/>
    <property type="molecule type" value="Genomic_DNA"/>
</dbReference>
<organism evidence="6 7">
    <name type="scientific">Streptomyces lasiicapitis</name>
    <dbReference type="NCBI Taxonomy" id="1923961"/>
    <lineage>
        <taxon>Bacteria</taxon>
        <taxon>Bacillati</taxon>
        <taxon>Actinomycetota</taxon>
        <taxon>Actinomycetes</taxon>
        <taxon>Kitasatosporales</taxon>
        <taxon>Streptomycetaceae</taxon>
        <taxon>Streptomyces</taxon>
    </lineage>
</organism>
<keyword evidence="2" id="KW-0058">Aromatic hydrocarbons catabolism</keyword>
<dbReference type="Pfam" id="PF06441">
    <property type="entry name" value="EHN"/>
    <property type="match status" value="1"/>
</dbReference>
<dbReference type="SUPFAM" id="SSF53474">
    <property type="entry name" value="alpha/beta-Hydrolases"/>
    <property type="match status" value="1"/>
</dbReference>
<evidence type="ECO:0000256" key="4">
    <source>
        <dbReference type="SAM" id="MobiDB-lite"/>
    </source>
</evidence>
<reference evidence="7" key="1">
    <citation type="journal article" date="2019" name="Int. J. Syst. Evol. Microbiol.">
        <title>The Global Catalogue of Microorganisms (GCM) 10K type strain sequencing project: providing services to taxonomists for standard genome sequencing and annotation.</title>
        <authorList>
            <consortium name="The Broad Institute Genomics Platform"/>
            <consortium name="The Broad Institute Genome Sequencing Center for Infectious Disease"/>
            <person name="Wu L."/>
            <person name="Ma J."/>
        </authorList>
    </citation>
    <scope>NUCLEOTIDE SEQUENCE [LARGE SCALE GENOMIC DNA]</scope>
    <source>
        <strain evidence="7">CGMCC 4.7349</strain>
    </source>
</reference>
<dbReference type="InterPro" id="IPR000639">
    <property type="entry name" value="Epox_hydrolase-like"/>
</dbReference>
<evidence type="ECO:0000259" key="5">
    <source>
        <dbReference type="Pfam" id="PF06441"/>
    </source>
</evidence>
<proteinExistence type="inferred from homology"/>
<evidence type="ECO:0000313" key="7">
    <source>
        <dbReference type="Proteomes" id="UP000656881"/>
    </source>
</evidence>
<evidence type="ECO:0000256" key="2">
    <source>
        <dbReference type="ARBA" id="ARBA00022797"/>
    </source>
</evidence>
<dbReference type="PRINTS" id="PR00412">
    <property type="entry name" value="EPOXHYDRLASE"/>
</dbReference>
<feature type="compositionally biased region" description="Basic residues" evidence="4">
    <location>
        <begin position="1"/>
        <end position="10"/>
    </location>
</feature>
<accession>A0ABQ2LN77</accession>
<evidence type="ECO:0000256" key="3">
    <source>
        <dbReference type="ARBA" id="ARBA00022801"/>
    </source>
</evidence>
<comment type="similarity">
    <text evidence="1">Belongs to the peptidase S33 family.</text>
</comment>
<evidence type="ECO:0000313" key="6">
    <source>
        <dbReference type="EMBL" id="GGO40796.1"/>
    </source>
</evidence>
<dbReference type="InterPro" id="IPR010497">
    <property type="entry name" value="Epoxide_hydro_N"/>
</dbReference>
<evidence type="ECO:0000256" key="1">
    <source>
        <dbReference type="ARBA" id="ARBA00010088"/>
    </source>
</evidence>
<dbReference type="Gene3D" id="3.40.50.1820">
    <property type="entry name" value="alpha/beta hydrolase"/>
    <property type="match status" value="1"/>
</dbReference>
<feature type="domain" description="Epoxide hydrolase N-terminal" evidence="5">
    <location>
        <begin position="95"/>
        <end position="204"/>
    </location>
</feature>